<dbReference type="AlphaFoldDB" id="A0A5S5D5Q3"/>
<organism evidence="1 2">
    <name type="scientific">Sphingobacterium allocomposti</name>
    <dbReference type="NCBI Taxonomy" id="415956"/>
    <lineage>
        <taxon>Bacteria</taxon>
        <taxon>Pseudomonadati</taxon>
        <taxon>Bacteroidota</taxon>
        <taxon>Sphingobacteriia</taxon>
        <taxon>Sphingobacteriales</taxon>
        <taxon>Sphingobacteriaceae</taxon>
        <taxon>Sphingobacterium</taxon>
    </lineage>
</organism>
<comment type="caution">
    <text evidence="1">The sequence shown here is derived from an EMBL/GenBank/DDBJ whole genome shotgun (WGS) entry which is preliminary data.</text>
</comment>
<sequence>MLFSWDENRRVGMGPNSDAPIGSNFYGDVSPLGLYFYTMPYHLDDGPTLVNSIQKREVACQKR</sequence>
<reference evidence="1 2" key="1">
    <citation type="submission" date="2019-07" db="EMBL/GenBank/DDBJ databases">
        <title>Genomic Encyclopedia of Archaeal and Bacterial Type Strains, Phase II (KMG-II): from individual species to whole genera.</title>
        <authorList>
            <person name="Goeker M."/>
        </authorList>
    </citation>
    <scope>NUCLEOTIDE SEQUENCE [LARGE SCALE GENOMIC DNA]</scope>
    <source>
        <strain evidence="1 2">DSM 18850</strain>
    </source>
</reference>
<dbReference type="Proteomes" id="UP000325105">
    <property type="component" value="Unassembled WGS sequence"/>
</dbReference>
<evidence type="ECO:0000313" key="1">
    <source>
        <dbReference type="EMBL" id="TYP90975.1"/>
    </source>
</evidence>
<keyword evidence="2" id="KW-1185">Reference proteome</keyword>
<evidence type="ECO:0000313" key="2">
    <source>
        <dbReference type="Proteomes" id="UP000325105"/>
    </source>
</evidence>
<proteinExistence type="predicted"/>
<protein>
    <submittedName>
        <fullName evidence="1">Uncharacterized protein</fullName>
    </submittedName>
</protein>
<accession>A0A5S5D5Q3</accession>
<gene>
    <name evidence="1" type="ORF">BC792_12373</name>
</gene>
<dbReference type="EMBL" id="VNHX01000023">
    <property type="protein sequence ID" value="TYP90975.1"/>
    <property type="molecule type" value="Genomic_DNA"/>
</dbReference>
<name>A0A5S5D5Q3_9SPHI</name>